<dbReference type="InterPro" id="IPR011460">
    <property type="entry name" value="Lcl_C"/>
</dbReference>
<reference evidence="2 3" key="1">
    <citation type="submission" date="2024-08" db="EMBL/GenBank/DDBJ databases">
        <authorList>
            <person name="Lu H."/>
        </authorList>
    </citation>
    <scope>NUCLEOTIDE SEQUENCE [LARGE SCALE GENOMIC DNA]</scope>
    <source>
        <strain evidence="2 3">BYS87W</strain>
    </source>
</reference>
<protein>
    <submittedName>
        <fullName evidence="2">DUF1566 domain-containing protein</fullName>
    </submittedName>
</protein>
<dbReference type="EMBL" id="JBIGIB010000001">
    <property type="protein sequence ID" value="MFG6466017.1"/>
    <property type="molecule type" value="Genomic_DNA"/>
</dbReference>
<dbReference type="Pfam" id="PF07603">
    <property type="entry name" value="Lcl_C"/>
    <property type="match status" value="1"/>
</dbReference>
<dbReference type="Proteomes" id="UP001606303">
    <property type="component" value="Unassembled WGS sequence"/>
</dbReference>
<feature type="domain" description="Lcl C-terminal" evidence="1">
    <location>
        <begin position="35"/>
        <end position="172"/>
    </location>
</feature>
<accession>A0ABW7GVL0</accession>
<evidence type="ECO:0000313" key="3">
    <source>
        <dbReference type="Proteomes" id="UP001606303"/>
    </source>
</evidence>
<keyword evidence="3" id="KW-1185">Reference proteome</keyword>
<gene>
    <name evidence="2" type="ORF">ACG01O_05305</name>
</gene>
<dbReference type="RefSeq" id="WP_394382041.1">
    <property type="nucleotide sequence ID" value="NZ_JBIGIB010000001.1"/>
</dbReference>
<name>A0ABW7GVL0_9BURK</name>
<sequence length="179" mass="19866">MTVLLLAGAGMLGLDLWLSRVESRFQPLTATPWLVLDRQLGLVWQRCPVGTRFSVDAAGTAACTGTPDWLHTRWAEQTAQRLSTPSERWRLPTVRELSSLIDDRRCCHALEPMAFPPFAMPGPEDKNWTGRTYPTHTATPIGEGGERWRVDSLQGEAAPKLVQERAVLRLVRAAAAGEH</sequence>
<evidence type="ECO:0000259" key="1">
    <source>
        <dbReference type="Pfam" id="PF07603"/>
    </source>
</evidence>
<comment type="caution">
    <text evidence="2">The sequence shown here is derived from an EMBL/GenBank/DDBJ whole genome shotgun (WGS) entry which is preliminary data.</text>
</comment>
<organism evidence="2 3">
    <name type="scientific">Pelomonas baiyunensis</name>
    <dbReference type="NCBI Taxonomy" id="3299026"/>
    <lineage>
        <taxon>Bacteria</taxon>
        <taxon>Pseudomonadati</taxon>
        <taxon>Pseudomonadota</taxon>
        <taxon>Betaproteobacteria</taxon>
        <taxon>Burkholderiales</taxon>
        <taxon>Sphaerotilaceae</taxon>
        <taxon>Roseateles</taxon>
    </lineage>
</organism>
<proteinExistence type="predicted"/>
<evidence type="ECO:0000313" key="2">
    <source>
        <dbReference type="EMBL" id="MFG6466017.1"/>
    </source>
</evidence>